<feature type="coiled-coil region" evidence="1">
    <location>
        <begin position="183"/>
        <end position="210"/>
    </location>
</feature>
<dbReference type="Gene3D" id="3.10.450.710">
    <property type="entry name" value="Tgt2/MlaC"/>
    <property type="match status" value="1"/>
</dbReference>
<dbReference type="InterPro" id="IPR042245">
    <property type="entry name" value="Tgt2/MlaC_sf"/>
</dbReference>
<dbReference type="InterPro" id="IPR008869">
    <property type="entry name" value="MlaC/ttg2D"/>
</dbReference>
<dbReference type="PANTHER" id="PTHR36573">
    <property type="entry name" value="INTERMEMBRANE PHOSPHOLIPID TRANSPORT SYSTEM BINDING PROTEIN MLAC"/>
    <property type="match status" value="1"/>
</dbReference>
<proteinExistence type="predicted"/>
<name>A0A382E6T4_9ZZZZ</name>
<evidence type="ECO:0000256" key="1">
    <source>
        <dbReference type="SAM" id="Coils"/>
    </source>
</evidence>
<gene>
    <name evidence="2" type="ORF">METZ01_LOCUS199242</name>
</gene>
<dbReference type="PANTHER" id="PTHR36573:SF1">
    <property type="entry name" value="INTERMEMBRANE PHOSPHOLIPID TRANSPORT SYSTEM BINDING PROTEIN MLAC"/>
    <property type="match status" value="1"/>
</dbReference>
<dbReference type="PIRSF" id="PIRSF004649">
    <property type="entry name" value="MlaC"/>
    <property type="match status" value="1"/>
</dbReference>
<protein>
    <submittedName>
        <fullName evidence="2">Uncharacterized protein</fullName>
    </submittedName>
</protein>
<organism evidence="2">
    <name type="scientific">marine metagenome</name>
    <dbReference type="NCBI Taxonomy" id="408172"/>
    <lineage>
        <taxon>unclassified sequences</taxon>
        <taxon>metagenomes</taxon>
        <taxon>ecological metagenomes</taxon>
    </lineage>
</organism>
<evidence type="ECO:0000313" key="2">
    <source>
        <dbReference type="EMBL" id="SVB46388.1"/>
    </source>
</evidence>
<sequence length="210" mass="24818">MKRQRFYMHLVVVGLMIHLSMVSVCFADSEITSQLKGTIDKVIKIVKDEALKNDHQARRAALRKTIDERFNYRQMVMRSLAKNWDARSDQERQEFIALFKSLLENSYANKLEAYRDEKINYLDEIIKGEYALVKTEVVRRSSTIGVDYKLIQENGNWKVYDFVIEGVSMIRNYRSQFTKIIRRDSYEVLVQKLTDKINEIEQDSQTSEKL</sequence>
<dbReference type="EMBL" id="UINC01042999">
    <property type="protein sequence ID" value="SVB46388.1"/>
    <property type="molecule type" value="Genomic_DNA"/>
</dbReference>
<accession>A0A382E6T4</accession>
<keyword evidence="1" id="KW-0175">Coiled coil</keyword>
<dbReference type="AlphaFoldDB" id="A0A382E6T4"/>
<reference evidence="2" key="1">
    <citation type="submission" date="2018-05" db="EMBL/GenBank/DDBJ databases">
        <authorList>
            <person name="Lanie J.A."/>
            <person name="Ng W.-L."/>
            <person name="Kazmierczak K.M."/>
            <person name="Andrzejewski T.M."/>
            <person name="Davidsen T.M."/>
            <person name="Wayne K.J."/>
            <person name="Tettelin H."/>
            <person name="Glass J.I."/>
            <person name="Rusch D."/>
            <person name="Podicherti R."/>
            <person name="Tsui H.-C.T."/>
            <person name="Winkler M.E."/>
        </authorList>
    </citation>
    <scope>NUCLEOTIDE SEQUENCE</scope>
</reference>
<dbReference type="Pfam" id="PF05494">
    <property type="entry name" value="MlaC"/>
    <property type="match status" value="1"/>
</dbReference>